<keyword evidence="2" id="KW-0472">Membrane</keyword>
<accession>A0ABD5SAQ7</accession>
<keyword evidence="2" id="KW-1133">Transmembrane helix</keyword>
<dbReference type="Proteomes" id="UP001596442">
    <property type="component" value="Unassembled WGS sequence"/>
</dbReference>
<feature type="transmembrane region" description="Helical" evidence="2">
    <location>
        <begin position="33"/>
        <end position="52"/>
    </location>
</feature>
<dbReference type="AlphaFoldDB" id="A0ABD5SAQ7"/>
<feature type="compositionally biased region" description="Basic and acidic residues" evidence="1">
    <location>
        <begin position="54"/>
        <end position="63"/>
    </location>
</feature>
<protein>
    <submittedName>
        <fullName evidence="3">Uncharacterized protein</fullName>
    </submittedName>
</protein>
<sequence>MVSPADLRYTSLLAFFFALIIAAVFQYADLSSLSTWAMILGGVTTVVLRASAVRMEEREETRPVRQRRTNGLTEKQREEVRQEIERLQKEITAESQDEDAQPPGGEQEGPATDETEKDERDPDTETS</sequence>
<proteinExistence type="predicted"/>
<dbReference type="EMBL" id="JBHSWW010000119">
    <property type="protein sequence ID" value="MFC6753620.1"/>
    <property type="molecule type" value="Genomic_DNA"/>
</dbReference>
<feature type="compositionally biased region" description="Acidic residues" evidence="1">
    <location>
        <begin position="111"/>
        <end position="127"/>
    </location>
</feature>
<keyword evidence="4" id="KW-1185">Reference proteome</keyword>
<comment type="caution">
    <text evidence="3">The sequence shown here is derived from an EMBL/GenBank/DDBJ whole genome shotgun (WGS) entry which is preliminary data.</text>
</comment>
<evidence type="ECO:0000256" key="2">
    <source>
        <dbReference type="SAM" id="Phobius"/>
    </source>
</evidence>
<keyword evidence="2" id="KW-0812">Transmembrane</keyword>
<feature type="transmembrane region" description="Helical" evidence="2">
    <location>
        <begin position="7"/>
        <end position="27"/>
    </location>
</feature>
<evidence type="ECO:0000256" key="1">
    <source>
        <dbReference type="SAM" id="MobiDB-lite"/>
    </source>
</evidence>
<feature type="region of interest" description="Disordered" evidence="1">
    <location>
        <begin position="53"/>
        <end position="127"/>
    </location>
</feature>
<organism evidence="3 4">
    <name type="scientific">Halorubrum tibetense</name>
    <dbReference type="NCBI Taxonomy" id="175631"/>
    <lineage>
        <taxon>Archaea</taxon>
        <taxon>Methanobacteriati</taxon>
        <taxon>Methanobacteriota</taxon>
        <taxon>Stenosarchaea group</taxon>
        <taxon>Halobacteria</taxon>
        <taxon>Halobacteriales</taxon>
        <taxon>Haloferacaceae</taxon>
        <taxon>Halorubrum</taxon>
    </lineage>
</organism>
<gene>
    <name evidence="3" type="ORF">ACFQEU_09105</name>
</gene>
<dbReference type="RefSeq" id="WP_379781397.1">
    <property type="nucleotide sequence ID" value="NZ_JBHSWW010000119.1"/>
</dbReference>
<evidence type="ECO:0000313" key="3">
    <source>
        <dbReference type="EMBL" id="MFC6753620.1"/>
    </source>
</evidence>
<reference evidence="3 4" key="1">
    <citation type="journal article" date="2019" name="Int. J. Syst. Evol. Microbiol.">
        <title>The Global Catalogue of Microorganisms (GCM) 10K type strain sequencing project: providing services to taxonomists for standard genome sequencing and annotation.</title>
        <authorList>
            <consortium name="The Broad Institute Genomics Platform"/>
            <consortium name="The Broad Institute Genome Sequencing Center for Infectious Disease"/>
            <person name="Wu L."/>
            <person name="Ma J."/>
        </authorList>
    </citation>
    <scope>NUCLEOTIDE SEQUENCE [LARGE SCALE GENOMIC DNA]</scope>
    <source>
        <strain evidence="3 4">CGMCC 1.3239</strain>
    </source>
</reference>
<feature type="compositionally biased region" description="Basic and acidic residues" evidence="1">
    <location>
        <begin position="74"/>
        <end position="92"/>
    </location>
</feature>
<evidence type="ECO:0000313" key="4">
    <source>
        <dbReference type="Proteomes" id="UP001596442"/>
    </source>
</evidence>
<name>A0ABD5SAQ7_9EURY</name>